<feature type="domain" description="SCP" evidence="2">
    <location>
        <begin position="32"/>
        <end position="144"/>
    </location>
</feature>
<dbReference type="Pfam" id="PF00188">
    <property type="entry name" value="CAP"/>
    <property type="match status" value="1"/>
</dbReference>
<evidence type="ECO:0000259" key="2">
    <source>
        <dbReference type="Pfam" id="PF00188"/>
    </source>
</evidence>
<dbReference type="STRING" id="1817825.A2720_01810"/>
<feature type="signal peptide" evidence="1">
    <location>
        <begin position="1"/>
        <end position="22"/>
    </location>
</feature>
<sequence length="158" mass="17389">MRGKIRFLLLLCAIAAGSIGFSKPSISSQAILDEVNQDRMQLGFSQLSLSPTLSLAAYSKAQDMIANDYFAHISPSGVKPWHWFRALGYAYTYAGENLAAGYTNASELEESWMNSPPHRANILSPFYDELGLAMVASGDTTLVVQFFGSRNNRVSLRE</sequence>
<dbReference type="Gene3D" id="3.40.33.10">
    <property type="entry name" value="CAP"/>
    <property type="match status" value="1"/>
</dbReference>
<dbReference type="EMBL" id="MFEL01000001">
    <property type="protein sequence ID" value="OGE81897.1"/>
    <property type="molecule type" value="Genomic_DNA"/>
</dbReference>
<feature type="chain" id="PRO_5009520223" description="SCP domain-containing protein" evidence="1">
    <location>
        <begin position="23"/>
        <end position="158"/>
    </location>
</feature>
<organism evidence="3 4">
    <name type="scientific">Candidatus Doudnabacteria bacterium RIFCSPHIGHO2_01_FULL_46_24</name>
    <dbReference type="NCBI Taxonomy" id="1817825"/>
    <lineage>
        <taxon>Bacteria</taxon>
        <taxon>Candidatus Doudnaibacteriota</taxon>
    </lineage>
</organism>
<dbReference type="PANTHER" id="PTHR31157">
    <property type="entry name" value="SCP DOMAIN-CONTAINING PROTEIN"/>
    <property type="match status" value="1"/>
</dbReference>
<dbReference type="CDD" id="cd05379">
    <property type="entry name" value="CAP_bacterial"/>
    <property type="match status" value="1"/>
</dbReference>
<dbReference type="PANTHER" id="PTHR31157:SF1">
    <property type="entry name" value="SCP DOMAIN-CONTAINING PROTEIN"/>
    <property type="match status" value="1"/>
</dbReference>
<proteinExistence type="predicted"/>
<evidence type="ECO:0000313" key="3">
    <source>
        <dbReference type="EMBL" id="OGE81897.1"/>
    </source>
</evidence>
<protein>
    <recommendedName>
        <fullName evidence="2">SCP domain-containing protein</fullName>
    </recommendedName>
</protein>
<dbReference type="InterPro" id="IPR014044">
    <property type="entry name" value="CAP_dom"/>
</dbReference>
<gene>
    <name evidence="3" type="ORF">A2720_01810</name>
</gene>
<dbReference type="AlphaFoldDB" id="A0A1F5NW29"/>
<name>A0A1F5NW29_9BACT</name>
<dbReference type="InterPro" id="IPR035940">
    <property type="entry name" value="CAP_sf"/>
</dbReference>
<evidence type="ECO:0000256" key="1">
    <source>
        <dbReference type="SAM" id="SignalP"/>
    </source>
</evidence>
<keyword evidence="1" id="KW-0732">Signal</keyword>
<accession>A0A1F5NW29</accession>
<evidence type="ECO:0000313" key="4">
    <source>
        <dbReference type="Proteomes" id="UP000178892"/>
    </source>
</evidence>
<reference evidence="3 4" key="1">
    <citation type="journal article" date="2016" name="Nat. Commun.">
        <title>Thousands of microbial genomes shed light on interconnected biogeochemical processes in an aquifer system.</title>
        <authorList>
            <person name="Anantharaman K."/>
            <person name="Brown C.T."/>
            <person name="Hug L.A."/>
            <person name="Sharon I."/>
            <person name="Castelle C.J."/>
            <person name="Probst A.J."/>
            <person name="Thomas B.C."/>
            <person name="Singh A."/>
            <person name="Wilkins M.J."/>
            <person name="Karaoz U."/>
            <person name="Brodie E.L."/>
            <person name="Williams K.H."/>
            <person name="Hubbard S.S."/>
            <person name="Banfield J.F."/>
        </authorList>
    </citation>
    <scope>NUCLEOTIDE SEQUENCE [LARGE SCALE GENOMIC DNA]</scope>
</reference>
<dbReference type="Proteomes" id="UP000178892">
    <property type="component" value="Unassembled WGS sequence"/>
</dbReference>
<dbReference type="SUPFAM" id="SSF55797">
    <property type="entry name" value="PR-1-like"/>
    <property type="match status" value="1"/>
</dbReference>
<comment type="caution">
    <text evidence="3">The sequence shown here is derived from an EMBL/GenBank/DDBJ whole genome shotgun (WGS) entry which is preliminary data.</text>
</comment>